<name>A0A6I2MS29_9FLAO</name>
<dbReference type="InterPro" id="IPR002372">
    <property type="entry name" value="PQQ_rpt_dom"/>
</dbReference>
<dbReference type="SUPFAM" id="SSF50998">
    <property type="entry name" value="Quinoprotein alcohol dehydrogenase-like"/>
    <property type="match status" value="1"/>
</dbReference>
<feature type="domain" description="Pyrrolo-quinoline quinone repeat" evidence="2">
    <location>
        <begin position="254"/>
        <end position="416"/>
    </location>
</feature>
<keyword evidence="1" id="KW-0732">Signal</keyword>
<dbReference type="AlphaFoldDB" id="A0A6I2MS29"/>
<dbReference type="EMBL" id="WKJH01000024">
    <property type="protein sequence ID" value="MRX65365.1"/>
    <property type="molecule type" value="Genomic_DNA"/>
</dbReference>
<comment type="caution">
    <text evidence="3">The sequence shown here is derived from an EMBL/GenBank/DDBJ whole genome shotgun (WGS) entry which is preliminary data.</text>
</comment>
<dbReference type="InterPro" id="IPR011047">
    <property type="entry name" value="Quinoprotein_ADH-like_sf"/>
</dbReference>
<reference evidence="3 4" key="1">
    <citation type="submission" date="2019-11" db="EMBL/GenBank/DDBJ databases">
        <title>Maribacter lutea sp. nov., a marine bacterium isolated from intertidal sand.</title>
        <authorList>
            <person name="Liu A."/>
        </authorList>
    </citation>
    <scope>NUCLEOTIDE SEQUENCE [LARGE SCALE GENOMIC DNA]</scope>
    <source>
        <strain evidence="3 4">RZ05</strain>
    </source>
</reference>
<organism evidence="3 4">
    <name type="scientific">Maribacter luteus</name>
    <dbReference type="NCBI Taxonomy" id="2594478"/>
    <lineage>
        <taxon>Bacteria</taxon>
        <taxon>Pseudomonadati</taxon>
        <taxon>Bacteroidota</taxon>
        <taxon>Flavobacteriia</taxon>
        <taxon>Flavobacteriales</taxon>
        <taxon>Flavobacteriaceae</taxon>
        <taxon>Maribacter</taxon>
    </lineage>
</organism>
<feature type="signal peptide" evidence="1">
    <location>
        <begin position="1"/>
        <end position="19"/>
    </location>
</feature>
<proteinExistence type="predicted"/>
<protein>
    <submittedName>
        <fullName evidence="3">PQQ-binding-like beta-propeller repeat protein</fullName>
    </submittedName>
</protein>
<dbReference type="RefSeq" id="WP_154368133.1">
    <property type="nucleotide sequence ID" value="NZ_WKJH01000024.1"/>
</dbReference>
<gene>
    <name evidence="3" type="ORF">GJ691_14490</name>
</gene>
<evidence type="ECO:0000313" key="4">
    <source>
        <dbReference type="Proteomes" id="UP000443153"/>
    </source>
</evidence>
<feature type="chain" id="PRO_5026103414" evidence="1">
    <location>
        <begin position="20"/>
        <end position="628"/>
    </location>
</feature>
<evidence type="ECO:0000313" key="3">
    <source>
        <dbReference type="EMBL" id="MRX65365.1"/>
    </source>
</evidence>
<evidence type="ECO:0000256" key="1">
    <source>
        <dbReference type="SAM" id="SignalP"/>
    </source>
</evidence>
<dbReference type="Proteomes" id="UP000443153">
    <property type="component" value="Unassembled WGS sequence"/>
</dbReference>
<dbReference type="OrthoDB" id="725093at2"/>
<keyword evidence="4" id="KW-1185">Reference proteome</keyword>
<evidence type="ECO:0000259" key="2">
    <source>
        <dbReference type="Pfam" id="PF13360"/>
    </source>
</evidence>
<dbReference type="InterPro" id="IPR015943">
    <property type="entry name" value="WD40/YVTN_repeat-like_dom_sf"/>
</dbReference>
<sequence>MKNSLFALSLLLTVVSVKAQRAPQKTITFDNKVTDLVIVPVNGIAVISEGEKIHGYSPIDESLIWSVEAPKKSDVNKAAQVLTTGNLNASADFTVIEDTPFVQKFIDDQLYVFNSITGEAIFNSKDKERYFQAEYLFNENALLLRGIDDKNLIIAKYSLTKKEMDWKTTVSTTYGAFLQSMAKLSGNDTAGLRDVMDYSDDKIFVLVKSKFYVLNKANGNLLWKEEDATVADFKVTNDAKKLITVQTKGLLSQKSLINLHDANTGAKIWDDPLTTKYLVLFEDWQDKMLLAHYKGFNFYNYETGEKTWAKDPKGKGIKSVIPIGSDFLYVYDDEMMLLDKNGEKAWKKDVSISDDEEDPIYFLEQTNNNRILYVTATYANMVDYKTGQKIWKGNLKLNEKRPTFAKYDETRGDFVIFNDEELYRFNQTTDEKPKPYAKLKLKNEKLINSLEIFENNVSISGDSEVVGVDSSGNVIFHNKYVQPGEAGRRLMKTALIAGQVAGSVATTNVTVTTTYRDSEGNVTSNSNSYDVFGKKAAAIGEAGYYSGKFGQQFVKSRFRAMQETDNYSIIFAKGDNGEKLLIKVDKESGAEIDKIIMENNKPIYDVDYVSDDIYYSNNKEVQIFMAAE</sequence>
<dbReference type="Gene3D" id="2.130.10.10">
    <property type="entry name" value="YVTN repeat-like/Quinoprotein amine dehydrogenase"/>
    <property type="match status" value="2"/>
</dbReference>
<dbReference type="Pfam" id="PF13360">
    <property type="entry name" value="PQQ_2"/>
    <property type="match status" value="1"/>
</dbReference>
<accession>A0A6I2MS29</accession>